<proteinExistence type="predicted"/>
<evidence type="ECO:0000313" key="1">
    <source>
        <dbReference type="EMBL" id="KKM68514.1"/>
    </source>
</evidence>
<accession>A0A0F9JFB2</accession>
<reference evidence="1" key="1">
    <citation type="journal article" date="2015" name="Nature">
        <title>Complex archaea that bridge the gap between prokaryotes and eukaryotes.</title>
        <authorList>
            <person name="Spang A."/>
            <person name="Saw J.H."/>
            <person name="Jorgensen S.L."/>
            <person name="Zaremba-Niedzwiedzka K."/>
            <person name="Martijn J."/>
            <person name="Lind A.E."/>
            <person name="van Eijk R."/>
            <person name="Schleper C."/>
            <person name="Guy L."/>
            <person name="Ettema T.J."/>
        </authorList>
    </citation>
    <scope>NUCLEOTIDE SEQUENCE</scope>
</reference>
<dbReference type="EMBL" id="LAZR01010155">
    <property type="protein sequence ID" value="KKM68514.1"/>
    <property type="molecule type" value="Genomic_DNA"/>
</dbReference>
<comment type="caution">
    <text evidence="1">The sequence shown here is derived from an EMBL/GenBank/DDBJ whole genome shotgun (WGS) entry which is preliminary data.</text>
</comment>
<dbReference type="AlphaFoldDB" id="A0A0F9JFB2"/>
<name>A0A0F9JFB2_9ZZZZ</name>
<protein>
    <submittedName>
        <fullName evidence="1">Uncharacterized protein</fullName>
    </submittedName>
</protein>
<organism evidence="1">
    <name type="scientific">marine sediment metagenome</name>
    <dbReference type="NCBI Taxonomy" id="412755"/>
    <lineage>
        <taxon>unclassified sequences</taxon>
        <taxon>metagenomes</taxon>
        <taxon>ecological metagenomes</taxon>
    </lineage>
</organism>
<sequence length="97" mass="11040">MTKQDEIREGVEVIVGCFAFNKPWCSLTEAQQECARECSREIIKREASQGVVIKVERKLPDCDNHVYGILNEQGRVAQKQMLKAGYVAVEPLIEEEE</sequence>
<gene>
    <name evidence="1" type="ORF">LCGC14_1460180</name>
</gene>